<keyword evidence="3 6" id="KW-0812">Transmembrane</keyword>
<feature type="transmembrane region" description="Helical" evidence="6">
    <location>
        <begin position="809"/>
        <end position="832"/>
    </location>
</feature>
<proteinExistence type="predicted"/>
<dbReference type="InterPro" id="IPR047699">
    <property type="entry name" value="Permease_put_prefix"/>
</dbReference>
<reference evidence="10" key="1">
    <citation type="journal article" date="2019" name="Int. J. Syst. Evol. Microbiol.">
        <title>The Global Catalogue of Microorganisms (GCM) 10K type strain sequencing project: providing services to taxonomists for standard genome sequencing and annotation.</title>
        <authorList>
            <consortium name="The Broad Institute Genomics Platform"/>
            <consortium name="The Broad Institute Genome Sequencing Center for Infectious Disease"/>
            <person name="Wu L."/>
            <person name="Ma J."/>
        </authorList>
    </citation>
    <scope>NUCLEOTIDE SEQUENCE [LARGE SCALE GENOMIC DNA]</scope>
    <source>
        <strain evidence="10">JCM 16112</strain>
    </source>
</reference>
<feature type="domain" description="MacB-like periplasmic core" evidence="8">
    <location>
        <begin position="486"/>
        <end position="684"/>
    </location>
</feature>
<dbReference type="PANTHER" id="PTHR30572:SF18">
    <property type="entry name" value="ABC-TYPE MACROLIDE FAMILY EXPORT SYSTEM PERMEASE COMPONENT 2"/>
    <property type="match status" value="1"/>
</dbReference>
<name>A0ABP3YHQ7_9BACT</name>
<sequence>MRDYIEGDLLEVYDRRVKESGKRKADWKFILDVLLLFRPGIIRPKKTYQNLNTYGMYKSYFKIGWRNLMKDKVFSLINVSGLTLGITVCLMIFIFVADEFSVDRFHSQGDNIYRVKRAFSIEGKQSSVAYLSGMYGPALLNDFGGEIERAVRVKPMDGLVTIETKSFQEKKIVAVDEDFFSLFSFPLLRGNAGDVLKYPESVVLTESSAKRYFGSIDNAMDQVIELNQRLSLKVTGIVADVGSSSHLEFDLVLPLSNYKDEESMNYWISNSLYTYVLLAPQVDKSQLEGQLVQFMDKYLGAELKKFGFNWELSLMPLEEVYFDSSPDGARHGDKTTVFIFVFIAALILMIGCINFMNLSTIRGADRSKEVGLRKVMGAQRSNLIGQFIGESVLITGISCILSIGLLMLFMPWYNNLLGYTLTVSLHSFHVYVFLLSIIVVVGLLAGSYPAFFLSAFSPVQALKGKLKLGNGGAVFRQALVVIQFSVSVFLIVGTTIIAKQMRYVKNKELGYDAEQTLVVAIDNADIYKNLSQFKSLLQKESSIQSVSVMSGEPGGFFDGQMFEVEGLDEKWNARTQYADFDYVSTLGLKLIAGRDFSPGLASDSLEAVLINRTAASKLGWTPEQALDKWIKNTVRDQTKRRIIGVVEDFNFQSLMSTIEALVISPNEDWRTILIKASPGSLSATIATVEQAYARVAPAYPLEYHFLDQQFDRLYKSNLRQQTVLTIFANVAILVACLGLFGLASFTTKMRFKEIGVRKVLGSSVQSIVVLLSKDLLKPVCIAVVIGLPVGHYAMRTWLENFAYQTTLDWWVFALAAVSTLGIALLTVCYQAVKSATANPVRSLRPE</sequence>
<dbReference type="InterPro" id="IPR050250">
    <property type="entry name" value="Macrolide_Exporter_MacB"/>
</dbReference>
<evidence type="ECO:0000259" key="7">
    <source>
        <dbReference type="Pfam" id="PF02687"/>
    </source>
</evidence>
<dbReference type="EMBL" id="BAAAFI010000048">
    <property type="protein sequence ID" value="GAA0881104.1"/>
    <property type="molecule type" value="Genomic_DNA"/>
</dbReference>
<evidence type="ECO:0000256" key="4">
    <source>
        <dbReference type="ARBA" id="ARBA00022989"/>
    </source>
</evidence>
<evidence type="ECO:0000256" key="6">
    <source>
        <dbReference type="SAM" id="Phobius"/>
    </source>
</evidence>
<feature type="transmembrane region" description="Helical" evidence="6">
    <location>
        <begin position="478"/>
        <end position="498"/>
    </location>
</feature>
<comment type="subcellular location">
    <subcellularLocation>
        <location evidence="1">Cell membrane</location>
        <topology evidence="1">Multi-pass membrane protein</topology>
    </subcellularLocation>
</comment>
<dbReference type="Pfam" id="PF12704">
    <property type="entry name" value="MacB_PCD"/>
    <property type="match status" value="2"/>
</dbReference>
<feature type="domain" description="ABC3 transporter permease C-terminal" evidence="7">
    <location>
        <begin position="726"/>
        <end position="839"/>
    </location>
</feature>
<evidence type="ECO:0000256" key="1">
    <source>
        <dbReference type="ARBA" id="ARBA00004651"/>
    </source>
</evidence>
<organism evidence="9 10">
    <name type="scientific">Algoriphagus jejuensis</name>
    <dbReference type="NCBI Taxonomy" id="419934"/>
    <lineage>
        <taxon>Bacteria</taxon>
        <taxon>Pseudomonadati</taxon>
        <taxon>Bacteroidota</taxon>
        <taxon>Cytophagia</taxon>
        <taxon>Cytophagales</taxon>
        <taxon>Cyclobacteriaceae</taxon>
        <taxon>Algoriphagus</taxon>
    </lineage>
</organism>
<evidence type="ECO:0000256" key="2">
    <source>
        <dbReference type="ARBA" id="ARBA00022475"/>
    </source>
</evidence>
<dbReference type="InterPro" id="IPR025857">
    <property type="entry name" value="MacB_PCD"/>
</dbReference>
<feature type="transmembrane region" description="Helical" evidence="6">
    <location>
        <begin position="337"/>
        <end position="358"/>
    </location>
</feature>
<feature type="transmembrane region" description="Helical" evidence="6">
    <location>
        <begin position="73"/>
        <end position="97"/>
    </location>
</feature>
<evidence type="ECO:0000256" key="5">
    <source>
        <dbReference type="ARBA" id="ARBA00023136"/>
    </source>
</evidence>
<evidence type="ECO:0000256" key="3">
    <source>
        <dbReference type="ARBA" id="ARBA00022692"/>
    </source>
</evidence>
<accession>A0ABP3YHQ7</accession>
<feature type="domain" description="MacB-like periplasmic core" evidence="8">
    <location>
        <begin position="75"/>
        <end position="292"/>
    </location>
</feature>
<evidence type="ECO:0000313" key="9">
    <source>
        <dbReference type="EMBL" id="GAA0881104.1"/>
    </source>
</evidence>
<keyword evidence="4 6" id="KW-1133">Transmembrane helix</keyword>
<dbReference type="PANTHER" id="PTHR30572">
    <property type="entry name" value="MEMBRANE COMPONENT OF TRANSPORTER-RELATED"/>
    <property type="match status" value="1"/>
</dbReference>
<feature type="transmembrane region" description="Helical" evidence="6">
    <location>
        <begin position="430"/>
        <end position="457"/>
    </location>
</feature>
<protein>
    <submittedName>
        <fullName evidence="9">ABC transporter permease</fullName>
    </submittedName>
</protein>
<keyword evidence="2" id="KW-1003">Cell membrane</keyword>
<comment type="caution">
    <text evidence="9">The sequence shown here is derived from an EMBL/GenBank/DDBJ whole genome shotgun (WGS) entry which is preliminary data.</text>
</comment>
<dbReference type="InterPro" id="IPR003838">
    <property type="entry name" value="ABC3_permease_C"/>
</dbReference>
<dbReference type="Proteomes" id="UP001500469">
    <property type="component" value="Unassembled WGS sequence"/>
</dbReference>
<gene>
    <name evidence="9" type="ORF">GCM10009119_40740</name>
</gene>
<keyword evidence="10" id="KW-1185">Reference proteome</keyword>
<evidence type="ECO:0000259" key="8">
    <source>
        <dbReference type="Pfam" id="PF12704"/>
    </source>
</evidence>
<evidence type="ECO:0000313" key="10">
    <source>
        <dbReference type="Proteomes" id="UP001500469"/>
    </source>
</evidence>
<dbReference type="NCBIfam" id="NF038404">
    <property type="entry name" value="perm_prefix_2"/>
    <property type="match status" value="1"/>
</dbReference>
<dbReference type="Pfam" id="PF02687">
    <property type="entry name" value="FtsX"/>
    <property type="match status" value="2"/>
</dbReference>
<feature type="domain" description="ABC3 transporter permease C-terminal" evidence="7">
    <location>
        <begin position="342"/>
        <end position="452"/>
    </location>
</feature>
<feature type="transmembrane region" description="Helical" evidence="6">
    <location>
        <begin position="767"/>
        <end position="789"/>
    </location>
</feature>
<feature type="transmembrane region" description="Helical" evidence="6">
    <location>
        <begin position="383"/>
        <end position="410"/>
    </location>
</feature>
<feature type="transmembrane region" description="Helical" evidence="6">
    <location>
        <begin position="723"/>
        <end position="746"/>
    </location>
</feature>
<keyword evidence="5 6" id="KW-0472">Membrane</keyword>